<keyword evidence="7" id="KW-1185">Reference proteome</keyword>
<dbReference type="SUPFAM" id="SSF50978">
    <property type="entry name" value="WD40 repeat-like"/>
    <property type="match status" value="1"/>
</dbReference>
<feature type="compositionally biased region" description="Pro residues" evidence="5">
    <location>
        <begin position="160"/>
        <end position="181"/>
    </location>
</feature>
<feature type="repeat" description="WD" evidence="4">
    <location>
        <begin position="534"/>
        <end position="568"/>
    </location>
</feature>
<feature type="repeat" description="WD" evidence="4">
    <location>
        <begin position="395"/>
        <end position="426"/>
    </location>
</feature>
<dbReference type="GeneTree" id="ENSGT00940000157557"/>
<evidence type="ECO:0000256" key="1">
    <source>
        <dbReference type="ARBA" id="ARBA00021207"/>
    </source>
</evidence>
<dbReference type="PROSITE" id="PS50082">
    <property type="entry name" value="WD_REPEATS_2"/>
    <property type="match status" value="3"/>
</dbReference>
<keyword evidence="2 4" id="KW-0853">WD repeat</keyword>
<feature type="compositionally biased region" description="Low complexity" evidence="5">
    <location>
        <begin position="449"/>
        <end position="461"/>
    </location>
</feature>
<dbReference type="InterPro" id="IPR036322">
    <property type="entry name" value="WD40_repeat_dom_sf"/>
</dbReference>
<organism evidence="6 7">
    <name type="scientific">Xiphophorus couchianus</name>
    <name type="common">Monterrey platyfish</name>
    <dbReference type="NCBI Taxonomy" id="32473"/>
    <lineage>
        <taxon>Eukaryota</taxon>
        <taxon>Metazoa</taxon>
        <taxon>Chordata</taxon>
        <taxon>Craniata</taxon>
        <taxon>Vertebrata</taxon>
        <taxon>Euteleostomi</taxon>
        <taxon>Actinopterygii</taxon>
        <taxon>Neopterygii</taxon>
        <taxon>Teleostei</taxon>
        <taxon>Neoteleostei</taxon>
        <taxon>Acanthomorphata</taxon>
        <taxon>Ovalentaria</taxon>
        <taxon>Atherinomorphae</taxon>
        <taxon>Cyprinodontiformes</taxon>
        <taxon>Poeciliidae</taxon>
        <taxon>Poeciliinae</taxon>
        <taxon>Xiphophorus</taxon>
    </lineage>
</organism>
<evidence type="ECO:0000313" key="6">
    <source>
        <dbReference type="Ensembl" id="ENSXCOP00000009208.1"/>
    </source>
</evidence>
<dbReference type="InterPro" id="IPR020472">
    <property type="entry name" value="WD40_PAC1"/>
</dbReference>
<feature type="repeat" description="WD" evidence="4">
    <location>
        <begin position="494"/>
        <end position="527"/>
    </location>
</feature>
<evidence type="ECO:0000256" key="2">
    <source>
        <dbReference type="ARBA" id="ARBA00022574"/>
    </source>
</evidence>
<dbReference type="InterPro" id="IPR001680">
    <property type="entry name" value="WD40_rpt"/>
</dbReference>
<evidence type="ECO:0000256" key="4">
    <source>
        <dbReference type="PROSITE-ProRule" id="PRU00221"/>
    </source>
</evidence>
<dbReference type="Gene3D" id="2.130.10.10">
    <property type="entry name" value="YVTN repeat-like/Quinoprotein amine dehydrogenase"/>
    <property type="match status" value="1"/>
</dbReference>
<reference evidence="6" key="1">
    <citation type="submission" date="2025-08" db="UniProtKB">
        <authorList>
            <consortium name="Ensembl"/>
        </authorList>
    </citation>
    <scope>IDENTIFICATION</scope>
</reference>
<protein>
    <recommendedName>
        <fullName evidence="1">WD repeat-containing protein 44</fullName>
    </recommendedName>
</protein>
<dbReference type="Proteomes" id="UP000261380">
    <property type="component" value="Unplaced"/>
</dbReference>
<dbReference type="PROSITE" id="PS50294">
    <property type="entry name" value="WD_REPEATS_REGION"/>
    <property type="match status" value="3"/>
</dbReference>
<evidence type="ECO:0000256" key="3">
    <source>
        <dbReference type="ARBA" id="ARBA00022737"/>
    </source>
</evidence>
<evidence type="ECO:0000313" key="7">
    <source>
        <dbReference type="Proteomes" id="UP000261380"/>
    </source>
</evidence>
<feature type="region of interest" description="Disordered" evidence="5">
    <location>
        <begin position="445"/>
        <end position="483"/>
    </location>
</feature>
<feature type="region of interest" description="Disordered" evidence="5">
    <location>
        <begin position="754"/>
        <end position="774"/>
    </location>
</feature>
<feature type="compositionally biased region" description="Basic and acidic residues" evidence="5">
    <location>
        <begin position="754"/>
        <end position="764"/>
    </location>
</feature>
<dbReference type="SMART" id="SM00320">
    <property type="entry name" value="WD40"/>
    <property type="match status" value="6"/>
</dbReference>
<feature type="region of interest" description="Disordered" evidence="5">
    <location>
        <begin position="121"/>
        <end position="189"/>
    </location>
</feature>
<dbReference type="PRINTS" id="PR00320">
    <property type="entry name" value="GPROTEINBRPT"/>
</dbReference>
<dbReference type="Pfam" id="PF00400">
    <property type="entry name" value="WD40"/>
    <property type="match status" value="4"/>
</dbReference>
<name>A0A3B5LAI4_9TELE</name>
<sequence length="802" mass="89083">IEESQKGCAIDVCEVVELLDQLQVDVKPEPKEESEAGGVPLETTVLVVAPELVKGSEERQESVTTNGEFALAAAELPTLPGPSAESQERVQPPDLTSSIAHSQADAAAALVAEAEKEQRQADILDQVPLTDRLVPTDSPGPLKPPRQFTVEPDIVASTKKPPPTRPPPPGGGPPPRPPPPSCHSLPSRMSQECVRPSGLEGEELLDDSSKTEVKTLTHHDVEAVLSVLQTKGLKLGFWFEILASVMIKNLDTGEEIPLIQAEEKLPTGINPLTLHIMRRTKEYITNDAAQSDDDEKSQAPLTDTDGGKLKQRTTQLKKFLGKSVKKAKHFAEEYGEKAVNKVKSVRDEVFHTDPDDPSSSDDEGMPYTRPAKFKAAHSFKGPSDFDQIKVVQDLSGEHTGAVWTMKFSHCGRLLATAGQDNIVRIWVLKTAFDYFNNMRLKYNTEGRVSPSPSQESLCSSKSDTDPGVSASSAPEDPDTEDRNAPFRQVPFCKYKGHTADLLDLSWSKNFFLLSSSMDKTVRLWHISRRECLCCFQHIDFVTAIAFHPRDDRYFLSGSLDGKLRLWNIPDKKVALWNEVDGQTRLITAANFCQNGKYAVIGTYDGRCIFYDTERLKYHTQIHVRSTRGRNKVGRKITGIEPLPGENKILVTSNDSRIRLYDLRDLSLSMKYKGYVNSSSQIKASFSHDYSFIVSGSEDKYVYIWSTYHDLSKFTSVRRDRNDFWEGIKAHNAVVTSAVFAPHPDLIVPQETLAEKPEADRKSLDSTDSETIPSGALKTDHTEVLLSADFTGAIKVFINVKKY</sequence>
<dbReference type="InterPro" id="IPR015943">
    <property type="entry name" value="WD40/YVTN_repeat-like_dom_sf"/>
</dbReference>
<keyword evidence="3" id="KW-0677">Repeat</keyword>
<proteinExistence type="predicted"/>
<dbReference type="PANTHER" id="PTHR14221:SF0">
    <property type="entry name" value="WD REPEAT-CONTAINING PROTEIN 44"/>
    <property type="match status" value="1"/>
</dbReference>
<dbReference type="Ensembl" id="ENSXCOT00000009319.1">
    <property type="protein sequence ID" value="ENSXCOP00000009208.1"/>
    <property type="gene ID" value="ENSXCOG00000007017.1"/>
</dbReference>
<dbReference type="PANTHER" id="PTHR14221">
    <property type="entry name" value="WD REPEAT DOMAIN 44"/>
    <property type="match status" value="1"/>
</dbReference>
<reference evidence="6" key="2">
    <citation type="submission" date="2025-09" db="UniProtKB">
        <authorList>
            <consortium name="Ensembl"/>
        </authorList>
    </citation>
    <scope>IDENTIFICATION</scope>
</reference>
<feature type="region of interest" description="Disordered" evidence="5">
    <location>
        <begin position="285"/>
        <end position="308"/>
    </location>
</feature>
<feature type="region of interest" description="Disordered" evidence="5">
    <location>
        <begin position="53"/>
        <end position="102"/>
    </location>
</feature>
<dbReference type="AlphaFoldDB" id="A0A3B5LAI4"/>
<accession>A0A3B5LAI4</accession>
<dbReference type="InterPro" id="IPR040324">
    <property type="entry name" value="WDR44/Dgr2"/>
</dbReference>
<evidence type="ECO:0000256" key="5">
    <source>
        <dbReference type="SAM" id="MobiDB-lite"/>
    </source>
</evidence>